<protein>
    <recommendedName>
        <fullName evidence="3">DUF6468 domain-containing protein</fullName>
    </recommendedName>
</protein>
<name>A0A1Y6CK52_9PROT</name>
<gene>
    <name evidence="4" type="ORF">SAMN05428998_12780</name>
</gene>
<dbReference type="Pfam" id="PF20072">
    <property type="entry name" value="DUF6468"/>
    <property type="match status" value="1"/>
</dbReference>
<sequence>MDLGVLADAVLALLLIVTIAYAVILNRKLAALRDTKDQMAGLLAEFARTTAQAEAGVKELRDRAAASGDGLSAIVAEAGAKLEKAGGLKEDLAFLIEKGEALADRLERGLEGGRGGQARPRAGGAGKAAAKAEPAEDEALKRSLAGVR</sequence>
<evidence type="ECO:0000256" key="2">
    <source>
        <dbReference type="SAM" id="Phobius"/>
    </source>
</evidence>
<feature type="domain" description="DUF6468" evidence="3">
    <location>
        <begin position="32"/>
        <end position="112"/>
    </location>
</feature>
<dbReference type="AlphaFoldDB" id="A0A1Y6CK52"/>
<proteinExistence type="predicted"/>
<organism evidence="4 5">
    <name type="scientific">Tistlia consotensis USBA 355</name>
    <dbReference type="NCBI Taxonomy" id="560819"/>
    <lineage>
        <taxon>Bacteria</taxon>
        <taxon>Pseudomonadati</taxon>
        <taxon>Pseudomonadota</taxon>
        <taxon>Alphaproteobacteria</taxon>
        <taxon>Rhodospirillales</taxon>
        <taxon>Rhodovibrionaceae</taxon>
        <taxon>Tistlia</taxon>
    </lineage>
</organism>
<reference evidence="4 5" key="1">
    <citation type="submission" date="2017-04" db="EMBL/GenBank/DDBJ databases">
        <authorList>
            <person name="Afonso C.L."/>
            <person name="Miller P.J."/>
            <person name="Scott M.A."/>
            <person name="Spackman E."/>
            <person name="Goraichik I."/>
            <person name="Dimitrov K.M."/>
            <person name="Suarez D.L."/>
            <person name="Swayne D.E."/>
        </authorList>
    </citation>
    <scope>NUCLEOTIDE SEQUENCE [LARGE SCALE GENOMIC DNA]</scope>
    <source>
        <strain evidence="4 5">USBA 355</strain>
    </source>
</reference>
<accession>A0A1Y6CK52</accession>
<feature type="compositionally biased region" description="Low complexity" evidence="1">
    <location>
        <begin position="117"/>
        <end position="132"/>
    </location>
</feature>
<keyword evidence="2" id="KW-0472">Membrane</keyword>
<dbReference type="EMBL" id="FWZX01000027">
    <property type="protein sequence ID" value="SMF67994.1"/>
    <property type="molecule type" value="Genomic_DNA"/>
</dbReference>
<dbReference type="RefSeq" id="WP_085125424.1">
    <property type="nucleotide sequence ID" value="NZ_FWZX01000027.1"/>
</dbReference>
<keyword evidence="2" id="KW-1133">Transmembrane helix</keyword>
<keyword evidence="2" id="KW-0812">Transmembrane</keyword>
<dbReference type="Proteomes" id="UP000192917">
    <property type="component" value="Unassembled WGS sequence"/>
</dbReference>
<feature type="transmembrane region" description="Helical" evidence="2">
    <location>
        <begin position="6"/>
        <end position="26"/>
    </location>
</feature>
<evidence type="ECO:0000313" key="5">
    <source>
        <dbReference type="Proteomes" id="UP000192917"/>
    </source>
</evidence>
<feature type="region of interest" description="Disordered" evidence="1">
    <location>
        <begin position="110"/>
        <end position="148"/>
    </location>
</feature>
<dbReference type="STRING" id="560819.SAMN05428998_12780"/>
<dbReference type="InterPro" id="IPR045531">
    <property type="entry name" value="DUF6468"/>
</dbReference>
<evidence type="ECO:0000313" key="4">
    <source>
        <dbReference type="EMBL" id="SMF67994.1"/>
    </source>
</evidence>
<keyword evidence="5" id="KW-1185">Reference proteome</keyword>
<evidence type="ECO:0000259" key="3">
    <source>
        <dbReference type="Pfam" id="PF20072"/>
    </source>
</evidence>
<evidence type="ECO:0000256" key="1">
    <source>
        <dbReference type="SAM" id="MobiDB-lite"/>
    </source>
</evidence>